<keyword evidence="4 5" id="KW-0472">Membrane</keyword>
<feature type="transmembrane region" description="Helical" evidence="5">
    <location>
        <begin position="43"/>
        <end position="63"/>
    </location>
</feature>
<feature type="transmembrane region" description="Helical" evidence="5">
    <location>
        <begin position="122"/>
        <end position="147"/>
    </location>
</feature>
<reference evidence="6 7" key="1">
    <citation type="submission" date="2019-07" db="EMBL/GenBank/DDBJ databases">
        <title>Draft genome assembly of a fouling barnacle, Amphibalanus amphitrite (Darwin, 1854): The first reference genome for Thecostraca.</title>
        <authorList>
            <person name="Kim W."/>
        </authorList>
    </citation>
    <scope>NUCLEOTIDE SEQUENCE [LARGE SCALE GENOMIC DNA]</scope>
    <source>
        <strain evidence="6">SNU_AA5</strain>
        <tissue evidence="6">Soma without cirri and trophi</tissue>
    </source>
</reference>
<evidence type="ECO:0000313" key="7">
    <source>
        <dbReference type="Proteomes" id="UP000440578"/>
    </source>
</evidence>
<evidence type="ECO:0000256" key="5">
    <source>
        <dbReference type="SAM" id="Phobius"/>
    </source>
</evidence>
<dbReference type="GO" id="GO:0016020">
    <property type="term" value="C:membrane"/>
    <property type="evidence" value="ECO:0007669"/>
    <property type="project" value="UniProtKB-SubCell"/>
</dbReference>
<feature type="transmembrane region" description="Helical" evidence="5">
    <location>
        <begin position="251"/>
        <end position="274"/>
    </location>
</feature>
<sequence length="435" mass="47169">MASKILPMGTMLVGFFGAISFSVPIIAIMTSPSLRRQAMFRTITNLALCETWFLICGGVLGTVNVIGVKLTPVACAVFQSHNLSIGIGSSAALVVVSVERYYWSQDKGPGGLALLTPRRLWLLLLAPWLVMGVSWVTFSTLAAGLMVETFGHSPLHCRFLDVMPPPLKLAATGSATVICVLIVVLNGVISRVAVRHQQAISSQLQLVGRDTEENVSAYWGVLRVTAIYVLFQTPANLSFLLELVWKEQPPVAIGLSSVLVVLVYALDGWFFGYFNSKLRARYAKLFGCRLREHGGGWGEGSNSDRGRSRVVPDVSTYVDFGRSAVACLHCNGPSAASGVVRKLVRPDSLSSLGCLHADSLGAAAGVVRKQIRLVSLFSPASSGNHLILLHLADDTATAHRDSELMLEITAHDRYITHRHVQFRWNGELVRSCDVS</sequence>
<dbReference type="Proteomes" id="UP000440578">
    <property type="component" value="Unassembled WGS sequence"/>
</dbReference>
<feature type="transmembrane region" description="Helical" evidence="5">
    <location>
        <begin position="12"/>
        <end position="31"/>
    </location>
</feature>
<comment type="caution">
    <text evidence="6">The sequence shown here is derived from an EMBL/GenBank/DDBJ whole genome shotgun (WGS) entry which is preliminary data.</text>
</comment>
<evidence type="ECO:0008006" key="8">
    <source>
        <dbReference type="Google" id="ProtNLM"/>
    </source>
</evidence>
<keyword evidence="7" id="KW-1185">Reference proteome</keyword>
<evidence type="ECO:0000256" key="3">
    <source>
        <dbReference type="ARBA" id="ARBA00022989"/>
    </source>
</evidence>
<comment type="subcellular location">
    <subcellularLocation>
        <location evidence="1">Membrane</location>
    </subcellularLocation>
</comment>
<dbReference type="Pfam" id="PF00001">
    <property type="entry name" value="7tm_1"/>
    <property type="match status" value="1"/>
</dbReference>
<evidence type="ECO:0000256" key="4">
    <source>
        <dbReference type="ARBA" id="ARBA00023136"/>
    </source>
</evidence>
<dbReference type="EMBL" id="VIIS01001825">
    <property type="protein sequence ID" value="KAF0292267.1"/>
    <property type="molecule type" value="Genomic_DNA"/>
</dbReference>
<dbReference type="AlphaFoldDB" id="A0A6A4V7M1"/>
<proteinExistence type="predicted"/>
<dbReference type="GO" id="GO:0004930">
    <property type="term" value="F:G protein-coupled receptor activity"/>
    <property type="evidence" value="ECO:0007669"/>
    <property type="project" value="InterPro"/>
</dbReference>
<evidence type="ECO:0000313" key="6">
    <source>
        <dbReference type="EMBL" id="KAF0292267.1"/>
    </source>
</evidence>
<gene>
    <name evidence="6" type="ORF">FJT64_009732</name>
</gene>
<evidence type="ECO:0000256" key="2">
    <source>
        <dbReference type="ARBA" id="ARBA00022692"/>
    </source>
</evidence>
<dbReference type="CDD" id="cd00637">
    <property type="entry name" value="7tm_classA_rhodopsin-like"/>
    <property type="match status" value="1"/>
</dbReference>
<protein>
    <recommendedName>
        <fullName evidence="8">G-protein coupled receptors family 1 profile domain-containing protein</fullName>
    </recommendedName>
</protein>
<organism evidence="6 7">
    <name type="scientific">Amphibalanus amphitrite</name>
    <name type="common">Striped barnacle</name>
    <name type="synonym">Balanus amphitrite</name>
    <dbReference type="NCBI Taxonomy" id="1232801"/>
    <lineage>
        <taxon>Eukaryota</taxon>
        <taxon>Metazoa</taxon>
        <taxon>Ecdysozoa</taxon>
        <taxon>Arthropoda</taxon>
        <taxon>Crustacea</taxon>
        <taxon>Multicrustacea</taxon>
        <taxon>Cirripedia</taxon>
        <taxon>Thoracica</taxon>
        <taxon>Thoracicalcarea</taxon>
        <taxon>Balanomorpha</taxon>
        <taxon>Balanoidea</taxon>
        <taxon>Balanidae</taxon>
        <taxon>Amphibalaninae</taxon>
        <taxon>Amphibalanus</taxon>
    </lineage>
</organism>
<keyword evidence="2 5" id="KW-0812">Transmembrane</keyword>
<evidence type="ECO:0000256" key="1">
    <source>
        <dbReference type="ARBA" id="ARBA00004370"/>
    </source>
</evidence>
<feature type="transmembrane region" description="Helical" evidence="5">
    <location>
        <begin position="167"/>
        <end position="194"/>
    </location>
</feature>
<dbReference type="Gene3D" id="1.20.1070.10">
    <property type="entry name" value="Rhodopsin 7-helix transmembrane proteins"/>
    <property type="match status" value="1"/>
</dbReference>
<dbReference type="InterPro" id="IPR000276">
    <property type="entry name" value="GPCR_Rhodpsn"/>
</dbReference>
<keyword evidence="3 5" id="KW-1133">Transmembrane helix</keyword>
<accession>A0A6A4V7M1</accession>
<dbReference type="SUPFAM" id="SSF81321">
    <property type="entry name" value="Family A G protein-coupled receptor-like"/>
    <property type="match status" value="1"/>
</dbReference>
<feature type="transmembrane region" description="Helical" evidence="5">
    <location>
        <begin position="83"/>
        <end position="102"/>
    </location>
</feature>
<feature type="transmembrane region" description="Helical" evidence="5">
    <location>
        <begin position="215"/>
        <end position="231"/>
    </location>
</feature>
<name>A0A6A4V7M1_AMPAM</name>